<dbReference type="InterPro" id="IPR001096">
    <property type="entry name" value="Peptidase_C13"/>
</dbReference>
<reference evidence="4" key="1">
    <citation type="journal article" date="2024" name="IScience">
        <title>Strigolactones Initiate the Formation of Haustorium-like Structures in Castilleja.</title>
        <authorList>
            <person name="Buerger M."/>
            <person name="Peterson D."/>
            <person name="Chory J."/>
        </authorList>
    </citation>
    <scope>NUCLEOTIDE SEQUENCE [LARGE SCALE GENOMIC DNA]</scope>
</reference>
<sequence length="222" mass="24020">MSTREFLRFDYVGDQVTADNFYAVILGNKTAVSEGSRKVVDSGPNDHISIYYSDHGAAGIIGMPKGPYVTAKDLTDVLKKKHASRTYKSLACDAGSMFDGLLPEGLNIYATTASNAAELSWVVYCDFKEFNGTCLGDTYSVSWMEDSARLKLGTRLLHLTLKPDGQIAVNNVSEVISTTEMQSTSLTAPTPTFSTTTPAPKAGVSKRPATETPGTDRKMKRV</sequence>
<feature type="region of interest" description="Disordered" evidence="2">
    <location>
        <begin position="180"/>
        <end position="222"/>
    </location>
</feature>
<dbReference type="PANTHER" id="PTHR12000:SF31">
    <property type="entry name" value="VACUOLAR-PROCESSING ENZYME GAMMA-ISOZYME-LIKE"/>
    <property type="match status" value="1"/>
</dbReference>
<evidence type="ECO:0000256" key="2">
    <source>
        <dbReference type="SAM" id="MobiDB-lite"/>
    </source>
</evidence>
<comment type="similarity">
    <text evidence="1">Belongs to the peptidase C13 family.</text>
</comment>
<dbReference type="AlphaFoldDB" id="A0ABD3BVR6"/>
<dbReference type="PRINTS" id="PR00776">
    <property type="entry name" value="HEMOGLOBNASE"/>
</dbReference>
<dbReference type="PANTHER" id="PTHR12000">
    <property type="entry name" value="HEMOGLOBINASE FAMILY MEMBER"/>
    <property type="match status" value="1"/>
</dbReference>
<evidence type="ECO:0000313" key="4">
    <source>
        <dbReference type="Proteomes" id="UP001632038"/>
    </source>
</evidence>
<evidence type="ECO:0000256" key="1">
    <source>
        <dbReference type="ARBA" id="ARBA00009941"/>
    </source>
</evidence>
<dbReference type="Gene3D" id="3.40.50.1460">
    <property type="match status" value="1"/>
</dbReference>
<name>A0ABD3BVR6_9LAMI</name>
<feature type="compositionally biased region" description="Low complexity" evidence="2">
    <location>
        <begin position="183"/>
        <end position="202"/>
    </location>
</feature>
<evidence type="ECO:0000313" key="3">
    <source>
        <dbReference type="EMBL" id="KAL3621303.1"/>
    </source>
</evidence>
<dbReference type="Pfam" id="PF01650">
    <property type="entry name" value="Peptidase_C13"/>
    <property type="match status" value="1"/>
</dbReference>
<proteinExistence type="inferred from homology"/>
<comment type="caution">
    <text evidence="3">The sequence shown here is derived from an EMBL/GenBank/DDBJ whole genome shotgun (WGS) entry which is preliminary data.</text>
</comment>
<dbReference type="EMBL" id="JAVIJP010000066">
    <property type="protein sequence ID" value="KAL3621303.1"/>
    <property type="molecule type" value="Genomic_DNA"/>
</dbReference>
<organism evidence="3 4">
    <name type="scientific">Castilleja foliolosa</name>
    <dbReference type="NCBI Taxonomy" id="1961234"/>
    <lineage>
        <taxon>Eukaryota</taxon>
        <taxon>Viridiplantae</taxon>
        <taxon>Streptophyta</taxon>
        <taxon>Embryophyta</taxon>
        <taxon>Tracheophyta</taxon>
        <taxon>Spermatophyta</taxon>
        <taxon>Magnoliopsida</taxon>
        <taxon>eudicotyledons</taxon>
        <taxon>Gunneridae</taxon>
        <taxon>Pentapetalae</taxon>
        <taxon>asterids</taxon>
        <taxon>lamiids</taxon>
        <taxon>Lamiales</taxon>
        <taxon>Orobanchaceae</taxon>
        <taxon>Pedicularideae</taxon>
        <taxon>Castillejinae</taxon>
        <taxon>Castilleja</taxon>
    </lineage>
</organism>
<accession>A0ABD3BVR6</accession>
<gene>
    <name evidence="3" type="ORF">CASFOL_036215</name>
</gene>
<protein>
    <submittedName>
        <fullName evidence="3">Uncharacterized protein</fullName>
    </submittedName>
</protein>
<keyword evidence="4" id="KW-1185">Reference proteome</keyword>
<dbReference type="Proteomes" id="UP001632038">
    <property type="component" value="Unassembled WGS sequence"/>
</dbReference>